<protein>
    <recommendedName>
        <fullName evidence="1">MADF domain-containing protein</fullName>
    </recommendedName>
</protein>
<accession>A0ABQ9JAE1</accession>
<evidence type="ECO:0000259" key="1">
    <source>
        <dbReference type="Pfam" id="PF10545"/>
    </source>
</evidence>
<organism evidence="2 3">
    <name type="scientific">Molorchus minor</name>
    <dbReference type="NCBI Taxonomy" id="1323400"/>
    <lineage>
        <taxon>Eukaryota</taxon>
        <taxon>Metazoa</taxon>
        <taxon>Ecdysozoa</taxon>
        <taxon>Arthropoda</taxon>
        <taxon>Hexapoda</taxon>
        <taxon>Insecta</taxon>
        <taxon>Pterygota</taxon>
        <taxon>Neoptera</taxon>
        <taxon>Endopterygota</taxon>
        <taxon>Coleoptera</taxon>
        <taxon>Polyphaga</taxon>
        <taxon>Cucujiformia</taxon>
        <taxon>Chrysomeloidea</taxon>
        <taxon>Cerambycidae</taxon>
        <taxon>Lamiinae</taxon>
        <taxon>Monochamini</taxon>
        <taxon>Molorchus</taxon>
    </lineage>
</organism>
<comment type="caution">
    <text evidence="2">The sequence shown here is derived from an EMBL/GenBank/DDBJ whole genome shotgun (WGS) entry which is preliminary data.</text>
</comment>
<dbReference type="Proteomes" id="UP001162164">
    <property type="component" value="Unassembled WGS sequence"/>
</dbReference>
<evidence type="ECO:0000313" key="3">
    <source>
        <dbReference type="Proteomes" id="UP001162164"/>
    </source>
</evidence>
<gene>
    <name evidence="2" type="ORF">NQ317_012422</name>
</gene>
<evidence type="ECO:0000313" key="2">
    <source>
        <dbReference type="EMBL" id="KAJ8975145.1"/>
    </source>
</evidence>
<sequence>MHVVILHTNSSSEYNCCVSEWTVKSLYRLFMKIDVYGIWKNKQYHNRDISRKTWEKISKEMNANITAIKGRWRGLWIHSERS</sequence>
<dbReference type="EMBL" id="JAPWTJ010000867">
    <property type="protein sequence ID" value="KAJ8975145.1"/>
    <property type="molecule type" value="Genomic_DNA"/>
</dbReference>
<feature type="domain" description="MADF" evidence="1">
    <location>
        <begin position="40"/>
        <end position="75"/>
    </location>
</feature>
<dbReference type="InterPro" id="IPR006578">
    <property type="entry name" value="MADF-dom"/>
</dbReference>
<proteinExistence type="predicted"/>
<keyword evidence="3" id="KW-1185">Reference proteome</keyword>
<name>A0ABQ9JAE1_9CUCU</name>
<reference evidence="2" key="1">
    <citation type="journal article" date="2023" name="Insect Mol. Biol.">
        <title>Genome sequencing provides insights into the evolution of gene families encoding plant cell wall-degrading enzymes in longhorned beetles.</title>
        <authorList>
            <person name="Shin N.R."/>
            <person name="Okamura Y."/>
            <person name="Kirsch R."/>
            <person name="Pauchet Y."/>
        </authorList>
    </citation>
    <scope>NUCLEOTIDE SEQUENCE</scope>
    <source>
        <strain evidence="2">MMC_N1</strain>
    </source>
</reference>
<dbReference type="Pfam" id="PF10545">
    <property type="entry name" value="MADF_DNA_bdg"/>
    <property type="match status" value="1"/>
</dbReference>